<proteinExistence type="predicted"/>
<organism evidence="1 2">
    <name type="scientific">Listeria monocytogenes</name>
    <dbReference type="NCBI Taxonomy" id="1639"/>
    <lineage>
        <taxon>Bacteria</taxon>
        <taxon>Bacillati</taxon>
        <taxon>Bacillota</taxon>
        <taxon>Bacilli</taxon>
        <taxon>Bacillales</taxon>
        <taxon>Listeriaceae</taxon>
        <taxon>Listeria</taxon>
    </lineage>
</organism>
<name>A0AA87CHP1_LISMN</name>
<sequence length="150" mass="17947">EIFKILSNARRVTTDRFFEKELNRKRRMDKDRKIEFEKKYGKLSNDEKQFIKKNRISEINRYKNKYEIGDLSDNVSYGGLSENVSIHQRNMEIMDELIQRLKNTDLVFLIEIMMMEPEVISKKQGIKTESVNRKIIRLREKVLSIIDESG</sequence>
<comment type="caution">
    <text evidence="1">The sequence shown here is derived from an EMBL/GenBank/DDBJ whole genome shotgun (WGS) entry which is preliminary data.</text>
</comment>
<dbReference type="EMBL" id="AAAICE010000122">
    <property type="protein sequence ID" value="EAC3883742.1"/>
    <property type="molecule type" value="Genomic_DNA"/>
</dbReference>
<evidence type="ECO:0000313" key="2">
    <source>
        <dbReference type="Proteomes" id="UP000356407"/>
    </source>
</evidence>
<feature type="non-terminal residue" evidence="1">
    <location>
        <position position="1"/>
    </location>
</feature>
<gene>
    <name evidence="1" type="ORF">B4X68_17335</name>
</gene>
<evidence type="ECO:0000313" key="1">
    <source>
        <dbReference type="EMBL" id="EAC3883742.1"/>
    </source>
</evidence>
<accession>A0AA87CHP1</accession>
<dbReference type="Proteomes" id="UP000356407">
    <property type="component" value="Unassembled WGS sequence"/>
</dbReference>
<dbReference type="AlphaFoldDB" id="A0AA87CHP1"/>
<protein>
    <submittedName>
        <fullName evidence="1">Uncharacterized protein</fullName>
    </submittedName>
</protein>
<reference evidence="1 2" key="1">
    <citation type="submission" date="2018-08" db="EMBL/GenBank/DDBJ databases">
        <authorList>
            <consortium name="GenomeTrakr: Next Generation Sequencing Network for Food Pathogen Tracability"/>
        </authorList>
    </citation>
    <scope>NUCLEOTIDE SEQUENCE [LARGE SCALE GENOMIC DNA]</scope>
    <source>
        <strain evidence="1 2">CFSAN060999</strain>
    </source>
</reference>